<dbReference type="EMBL" id="CDSC02000030">
    <property type="protein sequence ID" value="SEH59800.1"/>
    <property type="molecule type" value="Genomic_DNA"/>
</dbReference>
<proteinExistence type="predicted"/>
<dbReference type="Proteomes" id="UP000198988">
    <property type="component" value="Unassembled WGS sequence"/>
</dbReference>
<gene>
    <name evidence="1" type="ORF">BAZSYMA_ACONTIG106775_1</name>
</gene>
<reference evidence="2" key="1">
    <citation type="submission" date="2016-06" db="EMBL/GenBank/DDBJ databases">
        <authorList>
            <person name="Petersen J."/>
            <person name="Sayavedra L."/>
        </authorList>
    </citation>
    <scope>NUCLEOTIDE SEQUENCE [LARGE SCALE GENOMIC DNA]</scope>
    <source>
        <strain evidence="2">BazSymA</strain>
    </source>
</reference>
<evidence type="ECO:0000313" key="1">
    <source>
        <dbReference type="EMBL" id="SEH59800.1"/>
    </source>
</evidence>
<name>A0A1H6JC85_9GAMM</name>
<dbReference type="AlphaFoldDB" id="A0A1H6JC85"/>
<organism evidence="1 2">
    <name type="scientific">Bathymodiolus azoricus thioautotrophic gill symbiont</name>
    <dbReference type="NCBI Taxonomy" id="235205"/>
    <lineage>
        <taxon>Bacteria</taxon>
        <taxon>Pseudomonadati</taxon>
        <taxon>Pseudomonadota</taxon>
        <taxon>Gammaproteobacteria</taxon>
        <taxon>sulfur-oxidizing symbionts</taxon>
    </lineage>
</organism>
<sequence>MTRTNTQTHPPTKAIPRFIQMDMPLALLSPMAQSGHGVTQIVEVHMPLSLVTI</sequence>
<protein>
    <submittedName>
        <fullName evidence="1">Uncharacterized protein</fullName>
    </submittedName>
</protein>
<accession>A0A1H6JC85</accession>
<evidence type="ECO:0000313" key="2">
    <source>
        <dbReference type="Proteomes" id="UP000198988"/>
    </source>
</evidence>